<dbReference type="PANTHER" id="PTHR38447">
    <property type="entry name" value="TRANSCRIPTION FACTOR YDEB-RELATED"/>
    <property type="match status" value="1"/>
</dbReference>
<dbReference type="InterPro" id="IPR048792">
    <property type="entry name" value="CarD_C"/>
</dbReference>
<organism evidence="2 3">
    <name type="scientific">Ammoniphilus resinae</name>
    <dbReference type="NCBI Taxonomy" id="861532"/>
    <lineage>
        <taxon>Bacteria</taxon>
        <taxon>Bacillati</taxon>
        <taxon>Bacillota</taxon>
        <taxon>Bacilli</taxon>
        <taxon>Bacillales</taxon>
        <taxon>Paenibacillaceae</taxon>
        <taxon>Aneurinibacillus group</taxon>
        <taxon>Ammoniphilus</taxon>
    </lineage>
</organism>
<dbReference type="Proteomes" id="UP001519343">
    <property type="component" value="Unassembled WGS sequence"/>
</dbReference>
<dbReference type="Pfam" id="PF02559">
    <property type="entry name" value="CarD_TRCF_RID"/>
    <property type="match status" value="1"/>
</dbReference>
<dbReference type="Gene3D" id="1.20.58.1290">
    <property type="entry name" value="CarD-like, C-terminal domain"/>
    <property type="match status" value="1"/>
</dbReference>
<protein>
    <submittedName>
        <fullName evidence="2">CarD family transcriptional regulator</fullName>
    </submittedName>
</protein>
<dbReference type="SUPFAM" id="SSF141259">
    <property type="entry name" value="CarD-like"/>
    <property type="match status" value="1"/>
</dbReference>
<dbReference type="InterPro" id="IPR052531">
    <property type="entry name" value="CarD-like_regulator"/>
</dbReference>
<feature type="domain" description="CarD-like/TRCF RNAP-interacting" evidence="1">
    <location>
        <begin position="1"/>
        <end position="112"/>
    </location>
</feature>
<dbReference type="InterPro" id="IPR003711">
    <property type="entry name" value="CarD-like/TRCF_RID"/>
</dbReference>
<dbReference type="RefSeq" id="WP_209811051.1">
    <property type="nucleotide sequence ID" value="NZ_JAGGKT010000009.1"/>
</dbReference>
<name>A0ABS4GRW2_9BACL</name>
<evidence type="ECO:0000313" key="2">
    <source>
        <dbReference type="EMBL" id="MBP1933020.1"/>
    </source>
</evidence>
<evidence type="ECO:0000259" key="1">
    <source>
        <dbReference type="SMART" id="SM01058"/>
    </source>
</evidence>
<comment type="caution">
    <text evidence="2">The sequence shown here is derived from an EMBL/GenBank/DDBJ whole genome shotgun (WGS) entry which is preliminary data.</text>
</comment>
<sequence>MFIVGEKIFYPLHGAGIVEGIQEKEILGEKESYYIINMTLRNLQVMIPVGKTDHLEIREVVGLEILDDAIAMFQQGRESSSTFSYQQRQRINTDKMKSGNIYEGVQVILDLMTLKSKKRLGLEDKTMLDTAKQMLISEIVVVKGIDKYEAAQLLNQTETTLM</sequence>
<dbReference type="SMART" id="SM01058">
    <property type="entry name" value="CarD_TRCF"/>
    <property type="match status" value="1"/>
</dbReference>
<reference evidence="2 3" key="1">
    <citation type="submission" date="2021-03" db="EMBL/GenBank/DDBJ databases">
        <title>Genomic Encyclopedia of Type Strains, Phase IV (KMG-IV): sequencing the most valuable type-strain genomes for metagenomic binning, comparative biology and taxonomic classification.</title>
        <authorList>
            <person name="Goeker M."/>
        </authorList>
    </citation>
    <scope>NUCLEOTIDE SEQUENCE [LARGE SCALE GENOMIC DNA]</scope>
    <source>
        <strain evidence="2 3">DSM 24738</strain>
    </source>
</reference>
<gene>
    <name evidence="2" type="ORF">J2Z37_003031</name>
</gene>
<dbReference type="InterPro" id="IPR036101">
    <property type="entry name" value="CarD-like/TRCF_RID_sf"/>
</dbReference>
<evidence type="ECO:0000313" key="3">
    <source>
        <dbReference type="Proteomes" id="UP001519343"/>
    </source>
</evidence>
<dbReference type="EMBL" id="JAGGKT010000009">
    <property type="protein sequence ID" value="MBP1933020.1"/>
    <property type="molecule type" value="Genomic_DNA"/>
</dbReference>
<accession>A0ABS4GRW2</accession>
<proteinExistence type="predicted"/>
<dbReference type="Pfam" id="PF21095">
    <property type="entry name" value="CarD_C"/>
    <property type="match status" value="1"/>
</dbReference>
<keyword evidence="3" id="KW-1185">Reference proteome</keyword>
<dbReference type="Gene3D" id="2.40.10.170">
    <property type="match status" value="1"/>
</dbReference>
<dbReference type="PANTHER" id="PTHR38447:SF1">
    <property type="entry name" value="RNA POLYMERASE-BINDING TRANSCRIPTION FACTOR CARD"/>
    <property type="match status" value="1"/>
</dbReference>
<dbReference type="InterPro" id="IPR042215">
    <property type="entry name" value="CarD-like_C"/>
</dbReference>